<evidence type="ECO:0000313" key="3">
    <source>
        <dbReference type="Proteomes" id="UP001158576"/>
    </source>
</evidence>
<evidence type="ECO:0000313" key="2">
    <source>
        <dbReference type="EMBL" id="CAG5099380.1"/>
    </source>
</evidence>
<keyword evidence="3" id="KW-1185">Reference proteome</keyword>
<organism evidence="2 3">
    <name type="scientific">Oikopleura dioica</name>
    <name type="common">Tunicate</name>
    <dbReference type="NCBI Taxonomy" id="34765"/>
    <lineage>
        <taxon>Eukaryota</taxon>
        <taxon>Metazoa</taxon>
        <taxon>Chordata</taxon>
        <taxon>Tunicata</taxon>
        <taxon>Appendicularia</taxon>
        <taxon>Copelata</taxon>
        <taxon>Oikopleuridae</taxon>
        <taxon>Oikopleura</taxon>
    </lineage>
</organism>
<gene>
    <name evidence="2" type="ORF">OKIOD_LOCUS8057</name>
</gene>
<protein>
    <submittedName>
        <fullName evidence="2">Oidioi.mRNA.OKI2018_I69.XSR.g16499.t1.cds</fullName>
    </submittedName>
</protein>
<proteinExistence type="predicted"/>
<dbReference type="EMBL" id="OU015569">
    <property type="protein sequence ID" value="CAG5099380.1"/>
    <property type="molecule type" value="Genomic_DNA"/>
</dbReference>
<sequence>MVLKRSVFLEVRRTQGRFGQKSSSFLEEYEEKQRKQKKVDFSKYGSETRSERKPAKEIDIDEIIRQTEEDFPDSNCFNPLPEKSERLEKESRLFFEMIKILKHQDKFGPKCKTPTIKANVDMLRSCASYMQEDEALPCWIKNAMTLISGDSNFYYDFSFAKEEMYGNSDIRRKTVMLDGFININNPIDENEASRTSTLADLGNRLETGKRGSMTKEQMMKLNTRRKSMILMVNQDKMNASDHRRDSLQAAGAAPPRGRRFAVLAKKASMMSTAFK</sequence>
<feature type="region of interest" description="Disordered" evidence="1">
    <location>
        <begin position="35"/>
        <end position="54"/>
    </location>
</feature>
<dbReference type="Proteomes" id="UP001158576">
    <property type="component" value="Chromosome XSR"/>
</dbReference>
<accession>A0ABN7SLE2</accession>
<name>A0ABN7SLE2_OIKDI</name>
<reference evidence="2 3" key="1">
    <citation type="submission" date="2021-04" db="EMBL/GenBank/DDBJ databases">
        <authorList>
            <person name="Bliznina A."/>
        </authorList>
    </citation>
    <scope>NUCLEOTIDE SEQUENCE [LARGE SCALE GENOMIC DNA]</scope>
</reference>
<evidence type="ECO:0000256" key="1">
    <source>
        <dbReference type="SAM" id="MobiDB-lite"/>
    </source>
</evidence>
<feature type="compositionally biased region" description="Basic and acidic residues" evidence="1">
    <location>
        <begin position="38"/>
        <end position="54"/>
    </location>
</feature>